<accession>A0AA39DDK3</accession>
<proteinExistence type="predicted"/>
<dbReference type="PANTHER" id="PTHR24298:SF800">
    <property type="entry name" value="CYTOCHROME P450 89A2-RELATED"/>
    <property type="match status" value="1"/>
</dbReference>
<evidence type="ECO:0000313" key="8">
    <source>
        <dbReference type="Proteomes" id="UP001168098"/>
    </source>
</evidence>
<keyword evidence="6" id="KW-0472">Membrane</keyword>
<evidence type="ECO:0000256" key="3">
    <source>
        <dbReference type="ARBA" id="ARBA00022692"/>
    </source>
</evidence>
<dbReference type="InterPro" id="IPR051103">
    <property type="entry name" value="Plant_metabolite_P450s"/>
</dbReference>
<evidence type="ECO:0000256" key="2">
    <source>
        <dbReference type="ARBA" id="ARBA00004167"/>
    </source>
</evidence>
<evidence type="ECO:0000256" key="4">
    <source>
        <dbReference type="ARBA" id="ARBA00022723"/>
    </source>
</evidence>
<dbReference type="InterPro" id="IPR036396">
    <property type="entry name" value="Cyt_P450_sf"/>
</dbReference>
<dbReference type="GO" id="GO:0016709">
    <property type="term" value="F:oxidoreductase activity, acting on paired donors, with incorporation or reduction of molecular oxygen, NAD(P)H as one donor, and incorporation of one atom of oxygen"/>
    <property type="evidence" value="ECO:0007669"/>
    <property type="project" value="TreeGrafter"/>
</dbReference>
<reference evidence="7 8" key="1">
    <citation type="journal article" date="2023" name="BMC Biotechnol.">
        <title>Vitis rotundifolia cv Carlos genome sequencing.</title>
        <authorList>
            <person name="Huff M."/>
            <person name="Hulse-Kemp A."/>
            <person name="Scheffler B."/>
            <person name="Youngblood R."/>
            <person name="Simpson S."/>
            <person name="Babiker E."/>
            <person name="Staton M."/>
        </authorList>
    </citation>
    <scope>NUCLEOTIDE SEQUENCE [LARGE SCALE GENOMIC DNA]</scope>
    <source>
        <tissue evidence="7">Leaf</tissue>
    </source>
</reference>
<evidence type="ECO:0000256" key="6">
    <source>
        <dbReference type="ARBA" id="ARBA00023136"/>
    </source>
</evidence>
<dbReference type="GO" id="GO:0005506">
    <property type="term" value="F:iron ion binding"/>
    <property type="evidence" value="ECO:0007669"/>
    <property type="project" value="InterPro"/>
</dbReference>
<name>A0AA39DDK3_VITRO</name>
<dbReference type="InterPro" id="IPR002401">
    <property type="entry name" value="Cyt_P450_E_grp-I"/>
</dbReference>
<evidence type="ECO:0000256" key="1">
    <source>
        <dbReference type="ARBA" id="ARBA00001971"/>
    </source>
</evidence>
<keyword evidence="8" id="KW-1185">Reference proteome</keyword>
<keyword evidence="5" id="KW-1133">Transmembrane helix</keyword>
<dbReference type="GO" id="GO:0016020">
    <property type="term" value="C:membrane"/>
    <property type="evidence" value="ECO:0007669"/>
    <property type="project" value="UniProtKB-SubCell"/>
</dbReference>
<keyword evidence="4" id="KW-0479">Metal-binding</keyword>
<dbReference type="InterPro" id="IPR001128">
    <property type="entry name" value="Cyt_P450"/>
</dbReference>
<evidence type="ECO:0000313" key="7">
    <source>
        <dbReference type="EMBL" id="KAJ9678322.1"/>
    </source>
</evidence>
<dbReference type="EMBL" id="JARBHA010000016">
    <property type="protein sequence ID" value="KAJ9678322.1"/>
    <property type="molecule type" value="Genomic_DNA"/>
</dbReference>
<gene>
    <name evidence="7" type="ORF">PVL29_020476</name>
</gene>
<organism evidence="7 8">
    <name type="scientific">Vitis rotundifolia</name>
    <name type="common">Muscadine grape</name>
    <dbReference type="NCBI Taxonomy" id="103349"/>
    <lineage>
        <taxon>Eukaryota</taxon>
        <taxon>Viridiplantae</taxon>
        <taxon>Streptophyta</taxon>
        <taxon>Embryophyta</taxon>
        <taxon>Tracheophyta</taxon>
        <taxon>Spermatophyta</taxon>
        <taxon>Magnoliopsida</taxon>
        <taxon>eudicotyledons</taxon>
        <taxon>Gunneridae</taxon>
        <taxon>Pentapetalae</taxon>
        <taxon>rosids</taxon>
        <taxon>Vitales</taxon>
        <taxon>Vitaceae</taxon>
        <taxon>Viteae</taxon>
        <taxon>Vitis</taxon>
    </lineage>
</organism>
<dbReference type="GO" id="GO:0020037">
    <property type="term" value="F:heme binding"/>
    <property type="evidence" value="ECO:0007669"/>
    <property type="project" value="InterPro"/>
</dbReference>
<keyword evidence="3" id="KW-0812">Transmembrane</keyword>
<comment type="caution">
    <text evidence="7">The sequence shown here is derived from an EMBL/GenBank/DDBJ whole genome shotgun (WGS) entry which is preliminary data.</text>
</comment>
<dbReference type="AlphaFoldDB" id="A0AA39DDK3"/>
<dbReference type="PRINTS" id="PR00463">
    <property type="entry name" value="EP450I"/>
</dbReference>
<dbReference type="Pfam" id="PF00067">
    <property type="entry name" value="p450"/>
    <property type="match status" value="1"/>
</dbReference>
<comment type="subcellular location">
    <subcellularLocation>
        <location evidence="2">Membrane</location>
        <topology evidence="2">Single-pass membrane protein</topology>
    </subcellularLocation>
</comment>
<dbReference type="Proteomes" id="UP001168098">
    <property type="component" value="Unassembled WGS sequence"/>
</dbReference>
<dbReference type="PANTHER" id="PTHR24298">
    <property type="entry name" value="FLAVONOID 3'-MONOOXYGENASE-RELATED"/>
    <property type="match status" value="1"/>
</dbReference>
<dbReference type="SUPFAM" id="SSF48264">
    <property type="entry name" value="Cytochrome P450"/>
    <property type="match status" value="1"/>
</dbReference>
<evidence type="ECO:0000256" key="5">
    <source>
        <dbReference type="ARBA" id="ARBA00022989"/>
    </source>
</evidence>
<sequence length="146" mass="16705">MVSEMGRNPNKWEDPMEFKPERFLNSKGDGDEVFDITGSREIKTMPFGAGRRIRPGLGLAMLHLEYFVANLVWSFEWKAVEGDEVDLSEKQEFTIVMKNPLQAHLSPRLKLGESRWLKEATGPPLHQLHQSIMENNDFSGPSYIIS</sequence>
<comment type="cofactor">
    <cofactor evidence="1">
        <name>heme</name>
        <dbReference type="ChEBI" id="CHEBI:30413"/>
    </cofactor>
</comment>
<protein>
    <submittedName>
        <fullName evidence="7">Uncharacterized protein</fullName>
    </submittedName>
</protein>
<dbReference type="Gene3D" id="1.10.630.10">
    <property type="entry name" value="Cytochrome P450"/>
    <property type="match status" value="1"/>
</dbReference>